<dbReference type="InterPro" id="IPR008978">
    <property type="entry name" value="HSP20-like_chaperone"/>
</dbReference>
<evidence type="ECO:0000259" key="3">
    <source>
        <dbReference type="PROSITE" id="PS01031"/>
    </source>
</evidence>
<dbReference type="Pfam" id="PF00011">
    <property type="entry name" value="HSP20"/>
    <property type="match status" value="1"/>
</dbReference>
<dbReference type="GO" id="GO:0051082">
    <property type="term" value="F:unfolded protein binding"/>
    <property type="evidence" value="ECO:0007669"/>
    <property type="project" value="TreeGrafter"/>
</dbReference>
<proteinExistence type="inferred from homology"/>
<dbReference type="Proteomes" id="UP000271098">
    <property type="component" value="Unassembled WGS sequence"/>
</dbReference>
<dbReference type="InterPro" id="IPR002068">
    <property type="entry name" value="A-crystallin/Hsp20_dom"/>
</dbReference>
<dbReference type="CDD" id="cd06526">
    <property type="entry name" value="metazoan_ACD"/>
    <property type="match status" value="1"/>
</dbReference>
<dbReference type="InterPro" id="IPR001436">
    <property type="entry name" value="Alpha-crystallin/sHSP_animal"/>
</dbReference>
<dbReference type="GO" id="GO:0005634">
    <property type="term" value="C:nucleus"/>
    <property type="evidence" value="ECO:0007669"/>
    <property type="project" value="TreeGrafter"/>
</dbReference>
<evidence type="ECO:0000313" key="6">
    <source>
        <dbReference type="WBParaSite" id="GPUH_0002084701-mRNA-1"/>
    </source>
</evidence>
<dbReference type="GO" id="GO:0009408">
    <property type="term" value="P:response to heat"/>
    <property type="evidence" value="ECO:0007669"/>
    <property type="project" value="TreeGrafter"/>
</dbReference>
<comment type="similarity">
    <text evidence="1 2">Belongs to the small heat shock protein (HSP20) family.</text>
</comment>
<evidence type="ECO:0000313" key="5">
    <source>
        <dbReference type="Proteomes" id="UP000271098"/>
    </source>
</evidence>
<dbReference type="PANTHER" id="PTHR45640">
    <property type="entry name" value="HEAT SHOCK PROTEIN HSP-12.2-RELATED"/>
    <property type="match status" value="1"/>
</dbReference>
<dbReference type="SUPFAM" id="SSF49764">
    <property type="entry name" value="HSP20-like chaperones"/>
    <property type="match status" value="1"/>
</dbReference>
<dbReference type="GO" id="GO:0005737">
    <property type="term" value="C:cytoplasm"/>
    <property type="evidence" value="ECO:0007669"/>
    <property type="project" value="TreeGrafter"/>
</dbReference>
<accession>A0A183EIN1</accession>
<organism evidence="6">
    <name type="scientific">Gongylonema pulchrum</name>
    <dbReference type="NCBI Taxonomy" id="637853"/>
    <lineage>
        <taxon>Eukaryota</taxon>
        <taxon>Metazoa</taxon>
        <taxon>Ecdysozoa</taxon>
        <taxon>Nematoda</taxon>
        <taxon>Chromadorea</taxon>
        <taxon>Rhabditida</taxon>
        <taxon>Spirurina</taxon>
        <taxon>Spiruromorpha</taxon>
        <taxon>Spiruroidea</taxon>
        <taxon>Gongylonematidae</taxon>
        <taxon>Gongylonema</taxon>
    </lineage>
</organism>
<evidence type="ECO:0000256" key="1">
    <source>
        <dbReference type="PROSITE-ProRule" id="PRU00285"/>
    </source>
</evidence>
<gene>
    <name evidence="4" type="ORF">GPUH_LOCUS20821</name>
</gene>
<dbReference type="OrthoDB" id="1431247at2759"/>
<dbReference type="AlphaFoldDB" id="A0A183EIN1"/>
<feature type="domain" description="SHSP" evidence="3">
    <location>
        <begin position="17"/>
        <end position="115"/>
    </location>
</feature>
<evidence type="ECO:0000313" key="4">
    <source>
        <dbReference type="EMBL" id="VDN36893.1"/>
    </source>
</evidence>
<keyword evidence="5" id="KW-1185">Reference proteome</keyword>
<dbReference type="EMBL" id="UYRT01091219">
    <property type="protein sequence ID" value="VDN36893.1"/>
    <property type="molecule type" value="Genomic_DNA"/>
</dbReference>
<evidence type="ECO:0000256" key="2">
    <source>
        <dbReference type="RuleBase" id="RU003616"/>
    </source>
</evidence>
<name>A0A183EIN1_9BILA</name>
<dbReference type="GO" id="GO:0042026">
    <property type="term" value="P:protein refolding"/>
    <property type="evidence" value="ECO:0007669"/>
    <property type="project" value="TreeGrafter"/>
</dbReference>
<protein>
    <submittedName>
        <fullName evidence="6">SHSP domain-containing protein</fullName>
    </submittedName>
</protein>
<sequence>MGDKVELTHNWSADHWDWPLQHNDDVVRVNNTKDKFEVALDASFFTPKEIEASISCFAGECLVIHLRHESRTDQFGEIKREVNRMYKLPPDVDTKTLKSNLTTRGHLVITANKKA</sequence>
<reference evidence="4 5" key="2">
    <citation type="submission" date="2018-11" db="EMBL/GenBank/DDBJ databases">
        <authorList>
            <consortium name="Pathogen Informatics"/>
        </authorList>
    </citation>
    <scope>NUCLEOTIDE SEQUENCE [LARGE SCALE GENOMIC DNA]</scope>
</reference>
<dbReference type="PANTHER" id="PTHR45640:SF35">
    <property type="entry name" value="HEAT SHOCK PROTEIN HSP-12.2"/>
    <property type="match status" value="1"/>
</dbReference>
<dbReference type="WBParaSite" id="GPUH_0002084701-mRNA-1">
    <property type="protein sequence ID" value="GPUH_0002084701-mRNA-1"/>
    <property type="gene ID" value="GPUH_0002084701"/>
</dbReference>
<dbReference type="PROSITE" id="PS01031">
    <property type="entry name" value="SHSP"/>
    <property type="match status" value="1"/>
</dbReference>
<dbReference type="Gene3D" id="2.60.40.790">
    <property type="match status" value="1"/>
</dbReference>
<reference evidence="6" key="1">
    <citation type="submission" date="2016-06" db="UniProtKB">
        <authorList>
            <consortium name="WormBaseParasite"/>
        </authorList>
    </citation>
    <scope>IDENTIFICATION</scope>
</reference>